<evidence type="ECO:0000256" key="1">
    <source>
        <dbReference type="ARBA" id="ARBA00006484"/>
    </source>
</evidence>
<dbReference type="PRINTS" id="PR00080">
    <property type="entry name" value="SDRFAMILY"/>
</dbReference>
<dbReference type="EMBL" id="BAABAE010000003">
    <property type="protein sequence ID" value="GAA3738039.1"/>
    <property type="molecule type" value="Genomic_DNA"/>
</dbReference>
<dbReference type="PRINTS" id="PR00081">
    <property type="entry name" value="GDHRDH"/>
</dbReference>
<keyword evidence="2" id="KW-0560">Oxidoreductase</keyword>
<dbReference type="SUPFAM" id="SSF51735">
    <property type="entry name" value="NAD(P)-binding Rossmann-fold domains"/>
    <property type="match status" value="1"/>
</dbReference>
<evidence type="ECO:0000313" key="6">
    <source>
        <dbReference type="Proteomes" id="UP001501004"/>
    </source>
</evidence>
<dbReference type="InterPro" id="IPR057326">
    <property type="entry name" value="KR_dom"/>
</dbReference>
<evidence type="ECO:0000313" key="5">
    <source>
        <dbReference type="EMBL" id="GAA3738039.1"/>
    </source>
</evidence>
<dbReference type="PANTHER" id="PTHR43658">
    <property type="entry name" value="SHORT-CHAIN DEHYDROGENASE/REDUCTASE"/>
    <property type="match status" value="1"/>
</dbReference>
<evidence type="ECO:0000259" key="4">
    <source>
        <dbReference type="SMART" id="SM00822"/>
    </source>
</evidence>
<reference evidence="6" key="1">
    <citation type="journal article" date="2019" name="Int. J. Syst. Evol. Microbiol.">
        <title>The Global Catalogue of Microorganisms (GCM) 10K type strain sequencing project: providing services to taxonomists for standard genome sequencing and annotation.</title>
        <authorList>
            <consortium name="The Broad Institute Genomics Platform"/>
            <consortium name="The Broad Institute Genome Sequencing Center for Infectious Disease"/>
            <person name="Wu L."/>
            <person name="Ma J."/>
        </authorList>
    </citation>
    <scope>NUCLEOTIDE SEQUENCE [LARGE SCALE GENOMIC DNA]</scope>
    <source>
        <strain evidence="6">JCM 16949</strain>
    </source>
</reference>
<dbReference type="Proteomes" id="UP001501004">
    <property type="component" value="Unassembled WGS sequence"/>
</dbReference>
<evidence type="ECO:0000256" key="2">
    <source>
        <dbReference type="ARBA" id="ARBA00023002"/>
    </source>
</evidence>
<keyword evidence="6" id="KW-1185">Reference proteome</keyword>
<accession>A0ABP7FF21</accession>
<feature type="domain" description="Ketoreductase" evidence="4">
    <location>
        <begin position="6"/>
        <end position="189"/>
    </location>
</feature>
<comment type="caution">
    <text evidence="5">The sequence shown here is derived from an EMBL/GenBank/DDBJ whole genome shotgun (WGS) entry which is preliminary data.</text>
</comment>
<dbReference type="PANTHER" id="PTHR43658:SF8">
    <property type="entry name" value="17-BETA-HYDROXYSTEROID DEHYDROGENASE 14-RELATED"/>
    <property type="match status" value="1"/>
</dbReference>
<dbReference type="InterPro" id="IPR020904">
    <property type="entry name" value="Sc_DH/Rdtase_CS"/>
</dbReference>
<dbReference type="SMART" id="SM00822">
    <property type="entry name" value="PKS_KR"/>
    <property type="match status" value="1"/>
</dbReference>
<protein>
    <submittedName>
        <fullName evidence="5">3-hydroxyacyl-CoA dehydrogenase</fullName>
    </submittedName>
</protein>
<name>A0ABP7FF21_9MICO</name>
<dbReference type="InterPro" id="IPR002347">
    <property type="entry name" value="SDR_fam"/>
</dbReference>
<comment type="similarity">
    <text evidence="1 3">Belongs to the short-chain dehydrogenases/reductases (SDR) family.</text>
</comment>
<organism evidence="5 6">
    <name type="scientific">Leifsonella bigeumensis</name>
    <dbReference type="NCBI Taxonomy" id="433643"/>
    <lineage>
        <taxon>Bacteria</taxon>
        <taxon>Bacillati</taxon>
        <taxon>Actinomycetota</taxon>
        <taxon>Actinomycetes</taxon>
        <taxon>Micrococcales</taxon>
        <taxon>Microbacteriaceae</taxon>
        <taxon>Leifsonella</taxon>
    </lineage>
</organism>
<evidence type="ECO:0000256" key="3">
    <source>
        <dbReference type="RuleBase" id="RU000363"/>
    </source>
</evidence>
<dbReference type="InterPro" id="IPR036291">
    <property type="entry name" value="NAD(P)-bd_dom_sf"/>
</dbReference>
<dbReference type="PROSITE" id="PS00061">
    <property type="entry name" value="ADH_SHORT"/>
    <property type="match status" value="1"/>
</dbReference>
<gene>
    <name evidence="5" type="ORF">GCM10022239_12090</name>
</gene>
<dbReference type="RefSeq" id="WP_344754770.1">
    <property type="nucleotide sequence ID" value="NZ_BAABAE010000003.1"/>
</dbReference>
<dbReference type="Gene3D" id="3.40.50.720">
    <property type="entry name" value="NAD(P)-binding Rossmann-like Domain"/>
    <property type="match status" value="1"/>
</dbReference>
<sequence length="252" mass="25928">MNIGGCSALVTGGASGLGLATAQALAAAGAEVVILDLPNSKGEQVPDVVFAPADVTDEAQVRAAIAMATMPLRIVVNCAGVATAERALGKEGPLALDRFERVIRVNLIGTFNVIRLASEAMAATEPVGGSRQGESERGVIVNTASVAAFDGQIGQAAYAASKGAVAAMTLPLAREFAARLIRVMTIAPGTFDTPMLAALPEAARDSLGAQVPHPSRLGRPEEYAALVKHIVENPMLNGEVIRLDGAIRMQPK</sequence>
<proteinExistence type="inferred from homology"/>
<dbReference type="Pfam" id="PF00106">
    <property type="entry name" value="adh_short"/>
    <property type="match status" value="1"/>
</dbReference>